<keyword evidence="6 7" id="KW-0131">Cell cycle</keyword>
<feature type="compositionally biased region" description="Polar residues" evidence="8">
    <location>
        <begin position="187"/>
        <end position="202"/>
    </location>
</feature>
<keyword evidence="11" id="KW-1185">Reference proteome</keyword>
<feature type="non-terminal residue" evidence="10">
    <location>
        <position position="1"/>
    </location>
</feature>
<gene>
    <name evidence="10" type="ORF">N312_12639</name>
</gene>
<accession>A0A087V6G9</accession>
<evidence type="ECO:0000256" key="5">
    <source>
        <dbReference type="ARBA" id="ARBA00023242"/>
    </source>
</evidence>
<dbReference type="Pfam" id="PF07962">
    <property type="entry name" value="Swi3"/>
    <property type="match status" value="1"/>
</dbReference>
<dbReference type="Proteomes" id="UP000053309">
    <property type="component" value="Unassembled WGS sequence"/>
</dbReference>
<dbReference type="GO" id="GO:0031298">
    <property type="term" value="C:replication fork protection complex"/>
    <property type="evidence" value="ECO:0007669"/>
    <property type="project" value="TreeGrafter"/>
</dbReference>
<dbReference type="InterPro" id="IPR012923">
    <property type="entry name" value="Csm3"/>
</dbReference>
<proteinExistence type="inferred from homology"/>
<evidence type="ECO:0000313" key="11">
    <source>
        <dbReference type="Proteomes" id="UP000053309"/>
    </source>
</evidence>
<organism evidence="10 11">
    <name type="scientific">Balearica regulorum gibbericeps</name>
    <name type="common">East African grey crowned-crane</name>
    <dbReference type="NCBI Taxonomy" id="100784"/>
    <lineage>
        <taxon>Eukaryota</taxon>
        <taxon>Metazoa</taxon>
        <taxon>Chordata</taxon>
        <taxon>Craniata</taxon>
        <taxon>Vertebrata</taxon>
        <taxon>Euteleostomi</taxon>
        <taxon>Archelosauria</taxon>
        <taxon>Archosauria</taxon>
        <taxon>Dinosauria</taxon>
        <taxon>Saurischia</taxon>
        <taxon>Theropoda</taxon>
        <taxon>Coelurosauria</taxon>
        <taxon>Aves</taxon>
        <taxon>Neognathae</taxon>
        <taxon>Neoaves</taxon>
        <taxon>Gruiformes</taxon>
        <taxon>Gruidae</taxon>
        <taxon>Balearica</taxon>
    </lineage>
</organism>
<comment type="function">
    <text evidence="7">Plays an important role in the control of DNA replication and the maintenance of replication fork stability.</text>
</comment>
<evidence type="ECO:0000313" key="10">
    <source>
        <dbReference type="EMBL" id="KFO08211.1"/>
    </source>
</evidence>
<dbReference type="PANTHER" id="PTHR13220:SF11">
    <property type="entry name" value="TIMELESS-INTERACTING PROTEIN"/>
    <property type="match status" value="1"/>
</dbReference>
<protein>
    <recommendedName>
        <fullName evidence="3 7">TIMELESS-interacting protein</fullName>
    </recommendedName>
</protein>
<comment type="subcellular location">
    <subcellularLocation>
        <location evidence="1 7">Nucleus</location>
    </subcellularLocation>
</comment>
<dbReference type="GO" id="GO:0006974">
    <property type="term" value="P:DNA damage response"/>
    <property type="evidence" value="ECO:0007669"/>
    <property type="project" value="UniProtKB-KW"/>
</dbReference>
<feature type="domain" description="Chromosome segregation in meiosis protein 3" evidence="9">
    <location>
        <begin position="73"/>
        <end position="153"/>
    </location>
</feature>
<dbReference type="InterPro" id="IPR040038">
    <property type="entry name" value="TIPIN/Csm3/Swi3"/>
</dbReference>
<feature type="non-terminal residue" evidence="10">
    <location>
        <position position="281"/>
    </location>
</feature>
<feature type="compositionally biased region" description="Polar residues" evidence="8">
    <location>
        <begin position="222"/>
        <end position="236"/>
    </location>
</feature>
<dbReference type="AlphaFoldDB" id="A0A087V6G9"/>
<evidence type="ECO:0000256" key="1">
    <source>
        <dbReference type="ARBA" id="ARBA00004123"/>
    </source>
</evidence>
<evidence type="ECO:0000259" key="9">
    <source>
        <dbReference type="Pfam" id="PF07962"/>
    </source>
</evidence>
<feature type="region of interest" description="Disordered" evidence="8">
    <location>
        <begin position="1"/>
        <end position="58"/>
    </location>
</feature>
<evidence type="ECO:0000256" key="4">
    <source>
        <dbReference type="ARBA" id="ARBA00022763"/>
    </source>
</evidence>
<dbReference type="GO" id="GO:0043111">
    <property type="term" value="P:replication fork arrest"/>
    <property type="evidence" value="ECO:0007669"/>
    <property type="project" value="TreeGrafter"/>
</dbReference>
<feature type="compositionally biased region" description="Acidic residues" evidence="8">
    <location>
        <begin position="15"/>
        <end position="24"/>
    </location>
</feature>
<dbReference type="PANTHER" id="PTHR13220">
    <property type="entry name" value="TIMELESS INTERACTING-RELATED"/>
    <property type="match status" value="1"/>
</dbReference>
<dbReference type="GO" id="GO:0000076">
    <property type="term" value="P:DNA replication checkpoint signaling"/>
    <property type="evidence" value="ECO:0007669"/>
    <property type="project" value="UniProtKB-UniRule"/>
</dbReference>
<evidence type="ECO:0000256" key="8">
    <source>
        <dbReference type="SAM" id="MobiDB-lite"/>
    </source>
</evidence>
<evidence type="ECO:0000256" key="6">
    <source>
        <dbReference type="ARBA" id="ARBA00023306"/>
    </source>
</evidence>
<dbReference type="EMBL" id="KL481662">
    <property type="protein sequence ID" value="KFO08211.1"/>
    <property type="molecule type" value="Genomic_DNA"/>
</dbReference>
<comment type="similarity">
    <text evidence="2 7">Belongs to the CSM3 family.</text>
</comment>
<keyword evidence="4 7" id="KW-0227">DNA damage</keyword>
<reference evidence="10 11" key="1">
    <citation type="submission" date="2014-04" db="EMBL/GenBank/DDBJ databases">
        <title>Genome evolution of avian class.</title>
        <authorList>
            <person name="Zhang G."/>
            <person name="Li C."/>
        </authorList>
    </citation>
    <scope>NUCLEOTIDE SEQUENCE [LARGE SCALE GENOMIC DNA]</scope>
    <source>
        <strain evidence="10">BGI_N312</strain>
    </source>
</reference>
<evidence type="ECO:0000256" key="2">
    <source>
        <dbReference type="ARBA" id="ARBA00006075"/>
    </source>
</evidence>
<dbReference type="GO" id="GO:0031297">
    <property type="term" value="P:replication fork processing"/>
    <property type="evidence" value="ECO:0007669"/>
    <property type="project" value="UniProtKB-UniRule"/>
</dbReference>
<keyword evidence="5 7" id="KW-0539">Nucleus</keyword>
<evidence type="ECO:0000256" key="7">
    <source>
        <dbReference type="RuleBase" id="RU366049"/>
    </source>
</evidence>
<dbReference type="GO" id="GO:0003677">
    <property type="term" value="F:DNA binding"/>
    <property type="evidence" value="ECO:0007669"/>
    <property type="project" value="TreeGrafter"/>
</dbReference>
<name>A0A087V6G9_BALRE</name>
<sequence>VAMIDPLENNLFDLPDYENTEDETFPPLPPPASPGRDDAEWAQANGEPDGNQQSQAKDSAVAVQKAVKRPMPKLDAHRLISERGLPALRHMFDNVKFKGKGHEAEDLKTLIRHMEHWAHRLFPKLQFEDFIDRVESLGNKKEVQTCLKRIRLDLPILHEDFASNEGGGGESNGLDTAAEDVHACSGNAEQLNSPSGTTLTEEQQQRMKKNRQLALERRQAKMQCNSQSQHNELSTHYSEEKFNTPVAQDPADLIEDAQVTVTKAALTEDGDRELESASEKQ</sequence>
<feature type="region of interest" description="Disordered" evidence="8">
    <location>
        <begin position="187"/>
        <end position="245"/>
    </location>
</feature>
<evidence type="ECO:0000256" key="3">
    <source>
        <dbReference type="ARBA" id="ARBA00018750"/>
    </source>
</evidence>